<dbReference type="GO" id="GO:0016020">
    <property type="term" value="C:membrane"/>
    <property type="evidence" value="ECO:0007669"/>
    <property type="project" value="UniProtKB-SubCell"/>
</dbReference>
<gene>
    <name evidence="6" type="ORF">TVAG_485170</name>
</gene>
<dbReference type="SMR" id="A2EZ33"/>
<keyword evidence="4 5" id="KW-0472">Membrane</keyword>
<evidence type="ECO:0000256" key="3">
    <source>
        <dbReference type="ARBA" id="ARBA00022989"/>
    </source>
</evidence>
<name>A2EZ33_TRIV3</name>
<dbReference type="Pfam" id="PF00335">
    <property type="entry name" value="Tetraspanin"/>
    <property type="match status" value="1"/>
</dbReference>
<organism evidence="6 7">
    <name type="scientific">Trichomonas vaginalis (strain ATCC PRA-98 / G3)</name>
    <dbReference type="NCBI Taxonomy" id="412133"/>
    <lineage>
        <taxon>Eukaryota</taxon>
        <taxon>Metamonada</taxon>
        <taxon>Parabasalia</taxon>
        <taxon>Trichomonadida</taxon>
        <taxon>Trichomonadidae</taxon>
        <taxon>Trichomonas</taxon>
    </lineage>
</organism>
<evidence type="ECO:0000256" key="1">
    <source>
        <dbReference type="ARBA" id="ARBA00004141"/>
    </source>
</evidence>
<reference evidence="6" key="2">
    <citation type="journal article" date="2007" name="Science">
        <title>Draft genome sequence of the sexually transmitted pathogen Trichomonas vaginalis.</title>
        <authorList>
            <person name="Carlton J.M."/>
            <person name="Hirt R.P."/>
            <person name="Silva J.C."/>
            <person name="Delcher A.L."/>
            <person name="Schatz M."/>
            <person name="Zhao Q."/>
            <person name="Wortman J.R."/>
            <person name="Bidwell S.L."/>
            <person name="Alsmark U.C.M."/>
            <person name="Besteiro S."/>
            <person name="Sicheritz-Ponten T."/>
            <person name="Noel C.J."/>
            <person name="Dacks J.B."/>
            <person name="Foster P.G."/>
            <person name="Simillion C."/>
            <person name="Van de Peer Y."/>
            <person name="Miranda-Saavedra D."/>
            <person name="Barton G.J."/>
            <person name="Westrop G.D."/>
            <person name="Mueller S."/>
            <person name="Dessi D."/>
            <person name="Fiori P.L."/>
            <person name="Ren Q."/>
            <person name="Paulsen I."/>
            <person name="Zhang H."/>
            <person name="Bastida-Corcuera F.D."/>
            <person name="Simoes-Barbosa A."/>
            <person name="Brown M.T."/>
            <person name="Hayes R.D."/>
            <person name="Mukherjee M."/>
            <person name="Okumura C.Y."/>
            <person name="Schneider R."/>
            <person name="Smith A.J."/>
            <person name="Vanacova S."/>
            <person name="Villalvazo M."/>
            <person name="Haas B.J."/>
            <person name="Pertea M."/>
            <person name="Feldblyum T.V."/>
            <person name="Utterback T.R."/>
            <person name="Shu C.L."/>
            <person name="Osoegawa K."/>
            <person name="de Jong P.J."/>
            <person name="Hrdy I."/>
            <person name="Horvathova L."/>
            <person name="Zubacova Z."/>
            <person name="Dolezal P."/>
            <person name="Malik S.B."/>
            <person name="Logsdon J.M. Jr."/>
            <person name="Henze K."/>
            <person name="Gupta A."/>
            <person name="Wang C.C."/>
            <person name="Dunne R.L."/>
            <person name="Upcroft J.A."/>
            <person name="Upcroft P."/>
            <person name="White O."/>
            <person name="Salzberg S.L."/>
            <person name="Tang P."/>
            <person name="Chiu C.-H."/>
            <person name="Lee Y.-S."/>
            <person name="Embley T.M."/>
            <person name="Coombs G.H."/>
            <person name="Mottram J.C."/>
            <person name="Tachezy J."/>
            <person name="Fraser-Liggett C.M."/>
            <person name="Johnson P.J."/>
        </authorList>
    </citation>
    <scope>NUCLEOTIDE SEQUENCE [LARGE SCALE GENOMIC DNA]</scope>
    <source>
        <strain evidence="6">G3</strain>
    </source>
</reference>
<keyword evidence="2 5" id="KW-0812">Transmembrane</keyword>
<dbReference type="RefSeq" id="XP_001330535.1">
    <property type="nucleotide sequence ID" value="XM_001330500.1"/>
</dbReference>
<feature type="transmembrane region" description="Helical" evidence="5">
    <location>
        <begin position="178"/>
        <end position="199"/>
    </location>
</feature>
<evidence type="ECO:0000313" key="6">
    <source>
        <dbReference type="EMBL" id="EAY02082.1"/>
    </source>
</evidence>
<evidence type="ECO:0000256" key="5">
    <source>
        <dbReference type="SAM" id="Phobius"/>
    </source>
</evidence>
<proteinExistence type="predicted"/>
<evidence type="ECO:0000256" key="4">
    <source>
        <dbReference type="ARBA" id="ARBA00023136"/>
    </source>
</evidence>
<reference evidence="6" key="1">
    <citation type="submission" date="2006-10" db="EMBL/GenBank/DDBJ databases">
        <authorList>
            <person name="Amadeo P."/>
            <person name="Zhao Q."/>
            <person name="Wortman J."/>
            <person name="Fraser-Liggett C."/>
            <person name="Carlton J."/>
        </authorList>
    </citation>
    <scope>NUCLEOTIDE SEQUENCE</scope>
    <source>
        <strain evidence="6">G3</strain>
    </source>
</reference>
<dbReference type="InParanoid" id="A2EZ33"/>
<evidence type="ECO:0000256" key="2">
    <source>
        <dbReference type="ARBA" id="ARBA00022692"/>
    </source>
</evidence>
<dbReference type="VEuPathDB" id="TrichDB:TVAG_485170"/>
<dbReference type="EMBL" id="DS113547">
    <property type="protein sequence ID" value="EAY02082.1"/>
    <property type="molecule type" value="Genomic_DNA"/>
</dbReference>
<sequence>MGCCSCLARTIIGLVNMIVLIVMIVIICFSWDQIKKINIDEVHSSKNVLIFVIVVIAFIALTCIIGFFMFCYNKSKCFRITYAILYLVVVIIEIVLIACSVKDYQTILEDAETWWIENEGTQDVKDVESDLECCGFKVPYNATEMENCGYQPTNSSNIETCYNKIDEKLKKSKKGIQIAGIVILIIQALLLIYSLWYAFCFNSCKTEKVSSSS</sequence>
<dbReference type="InterPro" id="IPR018499">
    <property type="entry name" value="Tetraspanin/Peripherin"/>
</dbReference>
<feature type="transmembrane region" description="Helical" evidence="5">
    <location>
        <begin position="82"/>
        <end position="101"/>
    </location>
</feature>
<protein>
    <submittedName>
        <fullName evidence="6">Tetraspanin family protein</fullName>
    </submittedName>
</protein>
<keyword evidence="3 5" id="KW-1133">Transmembrane helix</keyword>
<feature type="transmembrane region" description="Helical" evidence="5">
    <location>
        <begin position="48"/>
        <end position="70"/>
    </location>
</feature>
<feature type="transmembrane region" description="Helical" evidence="5">
    <location>
        <begin position="6"/>
        <end position="27"/>
    </location>
</feature>
<dbReference type="Proteomes" id="UP000001542">
    <property type="component" value="Unassembled WGS sequence"/>
</dbReference>
<dbReference type="KEGG" id="tva:4759913"/>
<comment type="subcellular location">
    <subcellularLocation>
        <location evidence="1">Membrane</location>
        <topology evidence="1">Multi-pass membrane protein</topology>
    </subcellularLocation>
</comment>
<dbReference type="AlphaFoldDB" id="A2EZ33"/>
<dbReference type="VEuPathDB" id="TrichDB:TVAGG3_0754230"/>
<accession>A2EZ33</accession>
<keyword evidence="7" id="KW-1185">Reference proteome</keyword>
<evidence type="ECO:0000313" key="7">
    <source>
        <dbReference type="Proteomes" id="UP000001542"/>
    </source>
</evidence>